<keyword evidence="2" id="KW-1003">Cell membrane</keyword>
<dbReference type="GeneID" id="64347361"/>
<dbReference type="PANTHER" id="PTHR34295">
    <property type="entry name" value="BIOTIN TRANSPORTER BIOY"/>
    <property type="match status" value="1"/>
</dbReference>
<protein>
    <recommendedName>
        <fullName evidence="2">Biotin transporter</fullName>
    </recommendedName>
</protein>
<feature type="transmembrane region" description="Helical" evidence="3">
    <location>
        <begin position="183"/>
        <end position="200"/>
    </location>
</feature>
<reference evidence="4 5" key="1">
    <citation type="journal article" date="2003" name="Int. J. Syst. Evol. Microbiol.">
        <title>Kocuria polaris sp. nov., an orange-pigmented psychrophilic bacterium isolated from an Antarctic cyanobacterial mat sample.</title>
        <authorList>
            <person name="Reddy G.S."/>
            <person name="Prakash J.S."/>
            <person name="Prabahar V."/>
            <person name="Matsumoto G.I."/>
            <person name="Stackebrandt E."/>
            <person name="Shivaji S."/>
        </authorList>
    </citation>
    <scope>NUCLEOTIDE SEQUENCE [LARGE SCALE GENOMIC DNA]</scope>
    <source>
        <strain evidence="4 5">CMS 76or</strain>
    </source>
</reference>
<dbReference type="AlphaFoldDB" id="A0A0A6VUL4"/>
<dbReference type="OrthoDB" id="1496139at2"/>
<dbReference type="GO" id="GO:0005886">
    <property type="term" value="C:plasma membrane"/>
    <property type="evidence" value="ECO:0007669"/>
    <property type="project" value="UniProtKB-SubCell"/>
</dbReference>
<dbReference type="Pfam" id="PF02632">
    <property type="entry name" value="BioY"/>
    <property type="match status" value="1"/>
</dbReference>
<dbReference type="GO" id="GO:0015225">
    <property type="term" value="F:biotin transmembrane transporter activity"/>
    <property type="evidence" value="ECO:0007669"/>
    <property type="project" value="UniProtKB-UniRule"/>
</dbReference>
<feature type="transmembrane region" description="Helical" evidence="3">
    <location>
        <begin position="15"/>
        <end position="34"/>
    </location>
</feature>
<name>A0A0A6VUL4_KOCRO</name>
<dbReference type="RefSeq" id="WP_017834295.1">
    <property type="nucleotide sequence ID" value="NZ_JSUH01000002.1"/>
</dbReference>
<sequence>MTNVERRRTITAEDLANIAVFAALTAALSVLPGIPLGAAGVPLTLQTLAVFLTGLVLGGTRGLLAVALYVLVGLIGVPVFAGFRGGFGVLAGPSAGYILAFPFAAAAAGYVAQWLIPARRANDGGATNARYERTGTYTLRLVAAALAGFVVIRIGGILGLVVNARLPFQDAFLADLVFWPGDLLKVVLAAVIAVGVHKAFPRIAGTR</sequence>
<keyword evidence="3" id="KW-0812">Transmembrane</keyword>
<evidence type="ECO:0000313" key="4">
    <source>
        <dbReference type="EMBL" id="KHD98585.1"/>
    </source>
</evidence>
<keyword evidence="5" id="KW-1185">Reference proteome</keyword>
<feature type="transmembrane region" description="Helical" evidence="3">
    <location>
        <begin position="64"/>
        <end position="83"/>
    </location>
</feature>
<dbReference type="PIRSF" id="PIRSF016661">
    <property type="entry name" value="BioY"/>
    <property type="match status" value="1"/>
</dbReference>
<dbReference type="InterPro" id="IPR003784">
    <property type="entry name" value="BioY"/>
</dbReference>
<evidence type="ECO:0000256" key="2">
    <source>
        <dbReference type="PIRNR" id="PIRNR016661"/>
    </source>
</evidence>
<evidence type="ECO:0000256" key="3">
    <source>
        <dbReference type="SAM" id="Phobius"/>
    </source>
</evidence>
<evidence type="ECO:0000313" key="5">
    <source>
        <dbReference type="Proteomes" id="UP000030466"/>
    </source>
</evidence>
<comment type="caution">
    <text evidence="4">The sequence shown here is derived from an EMBL/GenBank/DDBJ whole genome shotgun (WGS) entry which is preliminary data.</text>
</comment>
<gene>
    <name evidence="4" type="ORF">GY22_02560</name>
</gene>
<organism evidence="4 5">
    <name type="scientific">Kocuria rosea subsp. polaris</name>
    <dbReference type="NCBI Taxonomy" id="136273"/>
    <lineage>
        <taxon>Bacteria</taxon>
        <taxon>Bacillati</taxon>
        <taxon>Actinomycetota</taxon>
        <taxon>Actinomycetes</taxon>
        <taxon>Micrococcales</taxon>
        <taxon>Micrococcaceae</taxon>
        <taxon>Kocuria</taxon>
    </lineage>
</organism>
<accession>A0A0A6VUL4</accession>
<dbReference type="EMBL" id="JSUH01000002">
    <property type="protein sequence ID" value="KHD98585.1"/>
    <property type="molecule type" value="Genomic_DNA"/>
</dbReference>
<comment type="subcellular location">
    <subcellularLocation>
        <location evidence="2">Cell membrane</location>
        <topology evidence="2">Multi-pass membrane protein</topology>
    </subcellularLocation>
</comment>
<keyword evidence="3" id="KW-1133">Transmembrane helix</keyword>
<proteinExistence type="inferred from homology"/>
<dbReference type="Proteomes" id="UP000030466">
    <property type="component" value="Unassembled WGS sequence"/>
</dbReference>
<keyword evidence="2 3" id="KW-0472">Membrane</keyword>
<comment type="similarity">
    <text evidence="1 2">Belongs to the BioY family.</text>
</comment>
<feature type="transmembrane region" description="Helical" evidence="3">
    <location>
        <begin position="137"/>
        <end position="163"/>
    </location>
</feature>
<dbReference type="PANTHER" id="PTHR34295:SF1">
    <property type="entry name" value="BIOTIN TRANSPORTER BIOY"/>
    <property type="match status" value="1"/>
</dbReference>
<dbReference type="Gene3D" id="1.10.1760.20">
    <property type="match status" value="1"/>
</dbReference>
<feature type="transmembrane region" description="Helical" evidence="3">
    <location>
        <begin position="95"/>
        <end position="116"/>
    </location>
</feature>
<keyword evidence="2" id="KW-0813">Transport</keyword>
<feature type="transmembrane region" description="Helical" evidence="3">
    <location>
        <begin position="40"/>
        <end position="57"/>
    </location>
</feature>
<evidence type="ECO:0000256" key="1">
    <source>
        <dbReference type="ARBA" id="ARBA00010692"/>
    </source>
</evidence>